<feature type="compositionally biased region" description="Basic and acidic residues" evidence="2">
    <location>
        <begin position="213"/>
        <end position="230"/>
    </location>
</feature>
<dbReference type="PANTHER" id="PTHR33732">
    <property type="entry name" value="REF/SRPP-LIKE PROTEIN OS05G0151300/LOC_OS05G05940"/>
    <property type="match status" value="1"/>
</dbReference>
<dbReference type="Pfam" id="PF05755">
    <property type="entry name" value="REF"/>
    <property type="match status" value="1"/>
</dbReference>
<accession>A0A834W7Y2</accession>
<gene>
    <name evidence="3" type="ORF">G2W53_034581</name>
</gene>
<comment type="caution">
    <text evidence="3">The sequence shown here is derived from an EMBL/GenBank/DDBJ whole genome shotgun (WGS) entry which is preliminary data.</text>
</comment>
<evidence type="ECO:0000256" key="1">
    <source>
        <dbReference type="ARBA" id="ARBA00009737"/>
    </source>
</evidence>
<feature type="region of interest" description="Disordered" evidence="2">
    <location>
        <begin position="213"/>
        <end position="237"/>
    </location>
</feature>
<name>A0A834W7Y2_9FABA</name>
<evidence type="ECO:0000313" key="4">
    <source>
        <dbReference type="Proteomes" id="UP000634136"/>
    </source>
</evidence>
<organism evidence="3 4">
    <name type="scientific">Senna tora</name>
    <dbReference type="NCBI Taxonomy" id="362788"/>
    <lineage>
        <taxon>Eukaryota</taxon>
        <taxon>Viridiplantae</taxon>
        <taxon>Streptophyta</taxon>
        <taxon>Embryophyta</taxon>
        <taxon>Tracheophyta</taxon>
        <taxon>Spermatophyta</taxon>
        <taxon>Magnoliopsida</taxon>
        <taxon>eudicotyledons</taxon>
        <taxon>Gunneridae</taxon>
        <taxon>Pentapetalae</taxon>
        <taxon>rosids</taxon>
        <taxon>fabids</taxon>
        <taxon>Fabales</taxon>
        <taxon>Fabaceae</taxon>
        <taxon>Caesalpinioideae</taxon>
        <taxon>Cassia clade</taxon>
        <taxon>Senna</taxon>
    </lineage>
</organism>
<sequence length="237" mass="26035">MATNEAEVERKKSTPELKHLGFVRIAAIQALVCVSNLYDYAKKNSGPLRSTVRTVEGTVSGVLGPVYRKLKGVPDDLLVFVDSKVDVATQKFDERAPPFAKHVVSQAKDFLEKVTEKAEKVVKEAQTGGPRAAAQYAVTESKQFVLINTVKLWNGVNKYPSVHAVADMAVPTVAYWSKRYNHVIKDMTGKGYTVFGYLPSIPLDEIARAFKQEESKMKEDEPASAEHKAESSGSGSD</sequence>
<dbReference type="EMBL" id="JAAIUW010000010">
    <property type="protein sequence ID" value="KAF7813605.1"/>
    <property type="molecule type" value="Genomic_DNA"/>
</dbReference>
<dbReference type="OrthoDB" id="1901372at2759"/>
<dbReference type="InterPro" id="IPR008802">
    <property type="entry name" value="REF"/>
</dbReference>
<dbReference type="PANTHER" id="PTHR33732:SF2">
    <property type="entry name" value="REF_SRPP-LIKE PROTEIN"/>
    <property type="match status" value="1"/>
</dbReference>
<reference evidence="3" key="1">
    <citation type="submission" date="2020-09" db="EMBL/GenBank/DDBJ databases">
        <title>Genome-Enabled Discovery of Anthraquinone Biosynthesis in Senna tora.</title>
        <authorList>
            <person name="Kang S.-H."/>
            <person name="Pandey R.P."/>
            <person name="Lee C.-M."/>
            <person name="Sim J.-S."/>
            <person name="Jeong J.-T."/>
            <person name="Choi B.-S."/>
            <person name="Jung M."/>
            <person name="Ginzburg D."/>
            <person name="Zhao K."/>
            <person name="Won S.Y."/>
            <person name="Oh T.-J."/>
            <person name="Yu Y."/>
            <person name="Kim N.-H."/>
            <person name="Lee O.R."/>
            <person name="Lee T.-H."/>
            <person name="Bashyal P."/>
            <person name="Kim T.-S."/>
            <person name="Lee W.-H."/>
            <person name="Kawkins C."/>
            <person name="Kim C.-K."/>
            <person name="Kim J.S."/>
            <person name="Ahn B.O."/>
            <person name="Rhee S.Y."/>
            <person name="Sohng J.K."/>
        </authorList>
    </citation>
    <scope>NUCLEOTIDE SEQUENCE</scope>
    <source>
        <tissue evidence="3">Leaf</tissue>
    </source>
</reference>
<comment type="similarity">
    <text evidence="1">Belongs to the REF/SRPP family.</text>
</comment>
<protein>
    <submittedName>
        <fullName evidence="3">REF/SRPP-like protein</fullName>
    </submittedName>
</protein>
<evidence type="ECO:0000256" key="2">
    <source>
        <dbReference type="SAM" id="MobiDB-lite"/>
    </source>
</evidence>
<dbReference type="AlphaFoldDB" id="A0A834W7Y2"/>
<keyword evidence="4" id="KW-1185">Reference proteome</keyword>
<dbReference type="Proteomes" id="UP000634136">
    <property type="component" value="Unassembled WGS sequence"/>
</dbReference>
<evidence type="ECO:0000313" key="3">
    <source>
        <dbReference type="EMBL" id="KAF7813605.1"/>
    </source>
</evidence>
<proteinExistence type="inferred from homology"/>